<organism evidence="1 2">
    <name type="scientific">Phyllobacterium myrsinacearum</name>
    <dbReference type="NCBI Taxonomy" id="28101"/>
    <lineage>
        <taxon>Bacteria</taxon>
        <taxon>Pseudomonadati</taxon>
        <taxon>Pseudomonadota</taxon>
        <taxon>Alphaproteobacteria</taxon>
        <taxon>Hyphomicrobiales</taxon>
        <taxon>Phyllobacteriaceae</taxon>
        <taxon>Phyllobacterium</taxon>
    </lineage>
</organism>
<dbReference type="AlphaFoldDB" id="A0A839EU29"/>
<sequence length="115" mass="13044">MANLLKRVFSPAVRKAAEALEHALALSDYTQQAKMSAEEGLNTQKAINDTIKRYAAQLKGIGLMTPEEVSTEIQACLDQMRLERAKSLKAKREAWERRQEERAALKRDYPELAQI</sequence>
<comment type="caution">
    <text evidence="1">The sequence shown here is derived from an EMBL/GenBank/DDBJ whole genome shotgun (WGS) entry which is preliminary data.</text>
</comment>
<dbReference type="RefSeq" id="WP_182552240.1">
    <property type="nucleotide sequence ID" value="NZ_JACGXN010000016.1"/>
</dbReference>
<protein>
    <submittedName>
        <fullName evidence="1">Uncharacterized protein</fullName>
    </submittedName>
</protein>
<gene>
    <name evidence="1" type="ORF">FHW16_005433</name>
</gene>
<keyword evidence="2" id="KW-1185">Reference proteome</keyword>
<evidence type="ECO:0000313" key="1">
    <source>
        <dbReference type="EMBL" id="MBA8881688.1"/>
    </source>
</evidence>
<proteinExistence type="predicted"/>
<evidence type="ECO:0000313" key="2">
    <source>
        <dbReference type="Proteomes" id="UP000549052"/>
    </source>
</evidence>
<reference evidence="1 2" key="1">
    <citation type="submission" date="2020-07" db="EMBL/GenBank/DDBJ databases">
        <title>Genomic Encyclopedia of Type Strains, Phase IV (KMG-V): Genome sequencing to study the core and pangenomes of soil and plant-associated prokaryotes.</title>
        <authorList>
            <person name="Whitman W."/>
        </authorList>
    </citation>
    <scope>NUCLEOTIDE SEQUENCE [LARGE SCALE GENOMIC DNA]</scope>
    <source>
        <strain evidence="1 2">AN3</strain>
    </source>
</reference>
<accession>A0A839EU29</accession>
<dbReference type="Proteomes" id="UP000549052">
    <property type="component" value="Unassembled WGS sequence"/>
</dbReference>
<name>A0A839EU29_9HYPH</name>
<dbReference type="EMBL" id="JACGXN010000016">
    <property type="protein sequence ID" value="MBA8881688.1"/>
    <property type="molecule type" value="Genomic_DNA"/>
</dbReference>